<evidence type="ECO:0000313" key="2">
    <source>
        <dbReference type="Proteomes" id="UP000803884"/>
    </source>
</evidence>
<sequence>MSQEIDVFDPEIHLVKPDSISNFTFGDLGLSNGSNDDVVAGSHPFPFLTKDGVLAYRRSILRPEVLDNCARWLGNTTAMLRNSASKSQFVTDLWTSPATTEIVRKALNMPVDIIMPMEIGHTNIQVMGDDCSLDRLTAEPWLESMSLTDEELSYDPLSAGSVIPWHFDSYPYVCIIMLSDTTSMTGGHTYLRTGDGSPHKVEGPAMGTAVVLQGGQVEHLASRAFGSAERITTISSYKVANVGTWDNSLISNVRVYDRLPDLYRQWSLYRLKKMREEIEAVEEKLRSTSDPSDPFLHDEVKSLCSQLSQYSTRTIRQMIPITMRDEAVSKFSARTVTDAKDVWKNIREQPGIHRRVVDATDRTAKVMPEMKDYLLDWYQTKARLAVGADGGHDSLRVPLEASAEYYFPDELVRQGLNELLLLWLDKMDVL</sequence>
<dbReference type="Proteomes" id="UP000803884">
    <property type="component" value="Unassembled WGS sequence"/>
</dbReference>
<dbReference type="AlphaFoldDB" id="A0AB34KYU1"/>
<reference evidence="1 2" key="1">
    <citation type="journal article" date="2020" name="Microbiol. Resour. Announc.">
        <title>Draft Genome Sequence of a Cladosporium Species Isolated from the Mesophotic Ascidian Didemnum maculosum.</title>
        <authorList>
            <person name="Gioti A."/>
            <person name="Siaperas R."/>
            <person name="Nikolaivits E."/>
            <person name="Le Goff G."/>
            <person name="Ouazzani J."/>
            <person name="Kotoulas G."/>
            <person name="Topakas E."/>
        </authorList>
    </citation>
    <scope>NUCLEOTIDE SEQUENCE [LARGE SCALE GENOMIC DNA]</scope>
    <source>
        <strain evidence="1 2">TM138-S3</strain>
    </source>
</reference>
<dbReference type="RefSeq" id="XP_069233304.1">
    <property type="nucleotide sequence ID" value="XM_069369912.1"/>
</dbReference>
<dbReference type="PANTHER" id="PTHR41677:SF1">
    <property type="entry name" value="FE2OG DIOXYGENASE DOMAIN-CONTAINING PROTEIN"/>
    <property type="match status" value="1"/>
</dbReference>
<dbReference type="EMBL" id="JAAQHG020000003">
    <property type="protein sequence ID" value="KAL1590199.1"/>
    <property type="molecule type" value="Genomic_DNA"/>
</dbReference>
<dbReference type="PANTHER" id="PTHR41677">
    <property type="entry name" value="YALI0B19030P"/>
    <property type="match status" value="1"/>
</dbReference>
<organism evidence="1 2">
    <name type="scientific">Cladosporium halotolerans</name>
    <dbReference type="NCBI Taxonomy" id="1052096"/>
    <lineage>
        <taxon>Eukaryota</taxon>
        <taxon>Fungi</taxon>
        <taxon>Dikarya</taxon>
        <taxon>Ascomycota</taxon>
        <taxon>Pezizomycotina</taxon>
        <taxon>Dothideomycetes</taxon>
        <taxon>Dothideomycetidae</taxon>
        <taxon>Cladosporiales</taxon>
        <taxon>Cladosporiaceae</taxon>
        <taxon>Cladosporium</taxon>
    </lineage>
</organism>
<name>A0AB34KYU1_9PEZI</name>
<keyword evidence="2" id="KW-1185">Reference proteome</keyword>
<evidence type="ECO:0000313" key="1">
    <source>
        <dbReference type="EMBL" id="KAL1590199.1"/>
    </source>
</evidence>
<proteinExistence type="predicted"/>
<protein>
    <submittedName>
        <fullName evidence="1">Uncharacterized protein</fullName>
    </submittedName>
</protein>
<dbReference type="GeneID" id="96002750"/>
<accession>A0AB34KYU1</accession>
<gene>
    <name evidence="1" type="ORF">WHR41_01306</name>
</gene>
<comment type="caution">
    <text evidence="1">The sequence shown here is derived from an EMBL/GenBank/DDBJ whole genome shotgun (WGS) entry which is preliminary data.</text>
</comment>